<keyword evidence="4" id="KW-1133">Transmembrane helix</keyword>
<dbReference type="GO" id="GO:0003677">
    <property type="term" value="F:DNA binding"/>
    <property type="evidence" value="ECO:0007669"/>
    <property type="project" value="UniProtKB-KW"/>
</dbReference>
<dbReference type="GO" id="GO:0003700">
    <property type="term" value="F:DNA-binding transcription factor activity"/>
    <property type="evidence" value="ECO:0007669"/>
    <property type="project" value="InterPro"/>
</dbReference>
<gene>
    <name evidence="7" type="ORF">S12H4_14047</name>
</gene>
<dbReference type="InterPro" id="IPR009057">
    <property type="entry name" value="Homeodomain-like_sf"/>
</dbReference>
<feature type="domain" description="HTH rpiR-type" evidence="5">
    <location>
        <begin position="1"/>
        <end position="76"/>
    </location>
</feature>
<feature type="transmembrane region" description="Helical" evidence="4">
    <location>
        <begin position="235"/>
        <end position="253"/>
    </location>
</feature>
<dbReference type="PANTHER" id="PTHR30514:SF18">
    <property type="entry name" value="RPIR-FAMILY TRANSCRIPTIONAL REGULATOR"/>
    <property type="match status" value="1"/>
</dbReference>
<dbReference type="Pfam" id="PF01380">
    <property type="entry name" value="SIS"/>
    <property type="match status" value="1"/>
</dbReference>
<evidence type="ECO:0000256" key="4">
    <source>
        <dbReference type="SAM" id="Phobius"/>
    </source>
</evidence>
<dbReference type="EMBL" id="BARW01006687">
    <property type="protein sequence ID" value="GAI79400.1"/>
    <property type="molecule type" value="Genomic_DNA"/>
</dbReference>
<keyword evidence="4" id="KW-0472">Membrane</keyword>
<dbReference type="GO" id="GO:1901135">
    <property type="term" value="P:carbohydrate derivative metabolic process"/>
    <property type="evidence" value="ECO:0007669"/>
    <property type="project" value="InterPro"/>
</dbReference>
<sequence>MFFRKIHEGYNNLSNTQKIIANFLLSDYSKCAFLSIKEFSDLLNVSSASIYRFSCKLGYNGYPEFQKAVQYELQKELKPMKELTSSIEDPNNEINILKAAVDMNINVLKNMYSEYTYQNFALVIDKIVRARKIYIFGLRSSFCTAYYFYFMLKQFMDNIILLTLGYGDVYDNLQKINEKDLIFFISFPPYTKETIELLGYAKEKKTCTVGITDSKISPLALNADIPIIAKQSSKTYSFVSVMTILNAIVIAVGKKNKNKTIQLLKENQEYLTKKGVYYNINKKRR</sequence>
<dbReference type="PANTHER" id="PTHR30514">
    <property type="entry name" value="GLUCOKINASE"/>
    <property type="match status" value="1"/>
</dbReference>
<feature type="domain" description="SIS" evidence="6">
    <location>
        <begin position="123"/>
        <end position="258"/>
    </location>
</feature>
<dbReference type="InterPro" id="IPR036388">
    <property type="entry name" value="WH-like_DNA-bd_sf"/>
</dbReference>
<evidence type="ECO:0008006" key="8">
    <source>
        <dbReference type="Google" id="ProtNLM"/>
    </source>
</evidence>
<evidence type="ECO:0000256" key="1">
    <source>
        <dbReference type="ARBA" id="ARBA00023015"/>
    </source>
</evidence>
<evidence type="ECO:0000259" key="5">
    <source>
        <dbReference type="PROSITE" id="PS51071"/>
    </source>
</evidence>
<comment type="caution">
    <text evidence="7">The sequence shown here is derived from an EMBL/GenBank/DDBJ whole genome shotgun (WGS) entry which is preliminary data.</text>
</comment>
<evidence type="ECO:0000313" key="7">
    <source>
        <dbReference type="EMBL" id="GAI79400.1"/>
    </source>
</evidence>
<dbReference type="Gene3D" id="3.40.50.10490">
    <property type="entry name" value="Glucose-6-phosphate isomerase like protein, domain 1"/>
    <property type="match status" value="1"/>
</dbReference>
<proteinExistence type="predicted"/>
<dbReference type="PROSITE" id="PS51071">
    <property type="entry name" value="HTH_RPIR"/>
    <property type="match status" value="1"/>
</dbReference>
<dbReference type="InterPro" id="IPR047640">
    <property type="entry name" value="RpiR-like"/>
</dbReference>
<evidence type="ECO:0000256" key="3">
    <source>
        <dbReference type="ARBA" id="ARBA00023163"/>
    </source>
</evidence>
<dbReference type="InterPro" id="IPR000281">
    <property type="entry name" value="HTH_RpiR"/>
</dbReference>
<dbReference type="SUPFAM" id="SSF53697">
    <property type="entry name" value="SIS domain"/>
    <property type="match status" value="1"/>
</dbReference>
<name>X1SVM2_9ZZZZ</name>
<keyword evidence="3" id="KW-0804">Transcription</keyword>
<reference evidence="7" key="1">
    <citation type="journal article" date="2014" name="Front. Microbiol.">
        <title>High frequency of phylogenetically diverse reductive dehalogenase-homologous genes in deep subseafloor sedimentary metagenomes.</title>
        <authorList>
            <person name="Kawai M."/>
            <person name="Futagami T."/>
            <person name="Toyoda A."/>
            <person name="Takaki Y."/>
            <person name="Nishi S."/>
            <person name="Hori S."/>
            <person name="Arai W."/>
            <person name="Tsubouchi T."/>
            <person name="Morono Y."/>
            <person name="Uchiyama I."/>
            <person name="Ito T."/>
            <person name="Fujiyama A."/>
            <person name="Inagaki F."/>
            <person name="Takami H."/>
        </authorList>
    </citation>
    <scope>NUCLEOTIDE SEQUENCE</scope>
    <source>
        <strain evidence="7">Expedition CK06-06</strain>
    </source>
</reference>
<protein>
    <recommendedName>
        <fullName evidence="8">SIS domain-containing protein</fullName>
    </recommendedName>
</protein>
<evidence type="ECO:0000259" key="6">
    <source>
        <dbReference type="PROSITE" id="PS51464"/>
    </source>
</evidence>
<accession>X1SVM2</accession>
<dbReference type="GO" id="GO:0097367">
    <property type="term" value="F:carbohydrate derivative binding"/>
    <property type="evidence" value="ECO:0007669"/>
    <property type="project" value="InterPro"/>
</dbReference>
<dbReference type="InterPro" id="IPR035472">
    <property type="entry name" value="RpiR-like_SIS"/>
</dbReference>
<dbReference type="CDD" id="cd05013">
    <property type="entry name" value="SIS_RpiR"/>
    <property type="match status" value="1"/>
</dbReference>
<dbReference type="Pfam" id="PF01418">
    <property type="entry name" value="HTH_6"/>
    <property type="match status" value="1"/>
</dbReference>
<keyword evidence="2" id="KW-0238">DNA-binding</keyword>
<dbReference type="Gene3D" id="1.10.10.10">
    <property type="entry name" value="Winged helix-like DNA-binding domain superfamily/Winged helix DNA-binding domain"/>
    <property type="match status" value="1"/>
</dbReference>
<evidence type="ECO:0000256" key="2">
    <source>
        <dbReference type="ARBA" id="ARBA00023125"/>
    </source>
</evidence>
<feature type="transmembrane region" description="Helical" evidence="4">
    <location>
        <begin position="133"/>
        <end position="152"/>
    </location>
</feature>
<dbReference type="PROSITE" id="PS51464">
    <property type="entry name" value="SIS"/>
    <property type="match status" value="1"/>
</dbReference>
<keyword evidence="1" id="KW-0805">Transcription regulation</keyword>
<dbReference type="AlphaFoldDB" id="X1SVM2"/>
<dbReference type="SUPFAM" id="SSF46689">
    <property type="entry name" value="Homeodomain-like"/>
    <property type="match status" value="1"/>
</dbReference>
<dbReference type="InterPro" id="IPR046348">
    <property type="entry name" value="SIS_dom_sf"/>
</dbReference>
<organism evidence="7">
    <name type="scientific">marine sediment metagenome</name>
    <dbReference type="NCBI Taxonomy" id="412755"/>
    <lineage>
        <taxon>unclassified sequences</taxon>
        <taxon>metagenomes</taxon>
        <taxon>ecological metagenomes</taxon>
    </lineage>
</organism>
<dbReference type="InterPro" id="IPR001347">
    <property type="entry name" value="SIS_dom"/>
</dbReference>
<keyword evidence="4" id="KW-0812">Transmembrane</keyword>